<keyword evidence="7" id="KW-1185">Reference proteome</keyword>
<dbReference type="OMA" id="NRECFYC"/>
<dbReference type="InterPro" id="IPR038269">
    <property type="entry name" value="SCAN_sf"/>
</dbReference>
<dbReference type="Ensembl" id="ENSGMOT00000058490.1">
    <property type="protein sequence ID" value="ENSGMOP00000050697.1"/>
    <property type="gene ID" value="ENSGMOG00000033768.1"/>
</dbReference>
<feature type="domain" description="SCAN box" evidence="4">
    <location>
        <begin position="284"/>
        <end position="371"/>
    </location>
</feature>
<dbReference type="SUPFAM" id="SSF56672">
    <property type="entry name" value="DNA/RNA polymerases"/>
    <property type="match status" value="1"/>
</dbReference>
<dbReference type="SUPFAM" id="SSF57756">
    <property type="entry name" value="Retrovirus zinc finger-like domains"/>
    <property type="match status" value="1"/>
</dbReference>
<dbReference type="InterPro" id="IPR003309">
    <property type="entry name" value="SCAN_dom"/>
</dbReference>
<dbReference type="InterPro" id="IPR043502">
    <property type="entry name" value="DNA/RNA_pol_sf"/>
</dbReference>
<feature type="coiled-coil region" evidence="3">
    <location>
        <begin position="129"/>
        <end position="171"/>
    </location>
</feature>
<accession>A0A8C5FNX2</accession>
<keyword evidence="2" id="KW-0378">Hydrolase</keyword>
<name>A0A8C5FNX2_GADMO</name>
<dbReference type="Gene3D" id="3.30.70.270">
    <property type="match status" value="1"/>
</dbReference>
<reference evidence="6" key="1">
    <citation type="submission" date="2025-08" db="UniProtKB">
        <authorList>
            <consortium name="Ensembl"/>
        </authorList>
    </citation>
    <scope>IDENTIFICATION</scope>
</reference>
<dbReference type="Gene3D" id="3.10.20.370">
    <property type="match status" value="1"/>
</dbReference>
<dbReference type="AlphaFoldDB" id="A0A8C5FNX2"/>
<dbReference type="Pfam" id="PF02023">
    <property type="entry name" value="SCAN"/>
    <property type="match status" value="1"/>
</dbReference>
<evidence type="ECO:0000313" key="6">
    <source>
        <dbReference type="Ensembl" id="ENSGMOP00000050697.1"/>
    </source>
</evidence>
<dbReference type="GO" id="GO:0004190">
    <property type="term" value="F:aspartic-type endopeptidase activity"/>
    <property type="evidence" value="ECO:0007669"/>
    <property type="project" value="UniProtKB-KW"/>
</dbReference>
<evidence type="ECO:0008006" key="8">
    <source>
        <dbReference type="Google" id="ProtNLM"/>
    </source>
</evidence>
<reference evidence="6" key="2">
    <citation type="submission" date="2025-09" db="UniProtKB">
        <authorList>
            <consortium name="Ensembl"/>
        </authorList>
    </citation>
    <scope>IDENTIFICATION</scope>
</reference>
<dbReference type="InterPro" id="IPR043128">
    <property type="entry name" value="Rev_trsase/Diguanyl_cyclase"/>
</dbReference>
<proteinExistence type="predicted"/>
<keyword evidence="2" id="KW-0064">Aspartyl protease</keyword>
<dbReference type="GO" id="GO:0008270">
    <property type="term" value="F:zinc ion binding"/>
    <property type="evidence" value="ECO:0007669"/>
    <property type="project" value="InterPro"/>
</dbReference>
<evidence type="ECO:0000259" key="4">
    <source>
        <dbReference type="Pfam" id="PF02023"/>
    </source>
</evidence>
<protein>
    <recommendedName>
        <fullName evidence="8">Reverse transcriptase/retrotransposon-derived protein RNase H-like domain-containing protein</fullName>
    </recommendedName>
</protein>
<evidence type="ECO:0000256" key="3">
    <source>
        <dbReference type="SAM" id="Coils"/>
    </source>
</evidence>
<dbReference type="FunFam" id="3.30.70.270:FF:000026">
    <property type="entry name" value="Transposon Ty3-G Gag-Pol polyprotein"/>
    <property type="match status" value="1"/>
</dbReference>
<dbReference type="Gene3D" id="4.10.60.10">
    <property type="entry name" value="Zinc finger, CCHC-type"/>
    <property type="match status" value="1"/>
</dbReference>
<dbReference type="PANTHER" id="PTHR46888:SF13">
    <property type="entry name" value="RIBONUCLEASE H"/>
    <property type="match status" value="1"/>
</dbReference>
<dbReference type="Proteomes" id="UP000694546">
    <property type="component" value="Chromosome 20"/>
</dbReference>
<organism evidence="6 7">
    <name type="scientific">Gadus morhua</name>
    <name type="common">Atlantic cod</name>
    <dbReference type="NCBI Taxonomy" id="8049"/>
    <lineage>
        <taxon>Eukaryota</taxon>
        <taxon>Metazoa</taxon>
        <taxon>Chordata</taxon>
        <taxon>Craniata</taxon>
        <taxon>Vertebrata</taxon>
        <taxon>Euteleostomi</taxon>
        <taxon>Actinopterygii</taxon>
        <taxon>Neopterygii</taxon>
        <taxon>Teleostei</taxon>
        <taxon>Neoteleostei</taxon>
        <taxon>Acanthomorphata</taxon>
        <taxon>Zeiogadaria</taxon>
        <taxon>Gadariae</taxon>
        <taxon>Gadiformes</taxon>
        <taxon>Gadoidei</taxon>
        <taxon>Gadidae</taxon>
        <taxon>Gadus</taxon>
    </lineage>
</organism>
<dbReference type="SUPFAM" id="SSF47353">
    <property type="entry name" value="Retrovirus capsid dimerization domain-like"/>
    <property type="match status" value="1"/>
</dbReference>
<evidence type="ECO:0000256" key="2">
    <source>
        <dbReference type="ARBA" id="ARBA00022750"/>
    </source>
</evidence>
<dbReference type="Pfam" id="PF17919">
    <property type="entry name" value="RT_RNaseH_2"/>
    <property type="match status" value="1"/>
</dbReference>
<keyword evidence="1" id="KW-0645">Protease</keyword>
<dbReference type="InterPro" id="IPR041577">
    <property type="entry name" value="RT_RNaseH_2"/>
</dbReference>
<sequence>MSLFDLESFLAGPSIGQLDRCRKDDLAQIADYFGLFYSRQTLKRDLKAIVVSKLAELALVVLPAQADSAVPEDGTVVKEVGRQKVEVELHGGARADFGIDVEVDDLTKTPYTLPRYDPLSSAGTGSRDVARLKVRLARLQLEAQEKAENRQAQFQLEIKKLEIEADKAVQLRRLELESQKEVHALRASAEAISSTPTPALGKAFDIGKHIVLVPTFRETEVDSYFSAFERIASALQWPTEVWPLLLQCKIHGKAQEAVAALPLEDSLKYDSVKAAILRAYELVPEAYRQKFRNHKIAPTQNYVEFAREKGVLFDKWSTTCRANDFNSLRELILLEEFKKCLPDRIVVYLSEQKVSSLSSAAVLADEYVLTHKVVFSSESVEEPRYRPASQNSLRELQSPRREDRECFYCHQPGHVIANCITRKRRGQQSSSSGAQPKGIGLIKTDPCTNHGLGNRKPVDDCFKPFIFDGLVSLTGEPADQHLVRILRDTACSQSVILASALPFSGRSACGHGSVLRGIEMGYRPRPVHRVHIQTKLVTGFFPIAVCHALPIEGVTLLMGNDIAGGKVVPAREVVDLPCRTEIDLAPAPSGLFPTCVKTRAEAKKGYDGSLFDGVLKPVLLEEAGMEDGTGVSTVFPGESAAEPVRPASPEMRHYDRSAVPRHFRRTVTYLGRQVGQGQVRPVDAKVQAITECPVPPTRRALRRFLGMAGYCRSFCRNFSTVTHPLTNLLSPKVDFVWTPECQQAFESAKVLLSNTPVLAVPELTRPFRLEVDASAGGAGAVLLQEDAEGVDHPVCYFSRKFNKHQIRERVARCSV</sequence>
<dbReference type="GO" id="GO:0003676">
    <property type="term" value="F:nucleic acid binding"/>
    <property type="evidence" value="ECO:0007669"/>
    <property type="project" value="InterPro"/>
</dbReference>
<evidence type="ECO:0000313" key="7">
    <source>
        <dbReference type="Proteomes" id="UP000694546"/>
    </source>
</evidence>
<dbReference type="PANTHER" id="PTHR46888">
    <property type="entry name" value="ZINC KNUCKLE DOMAINCONTAINING PROTEIN-RELATED"/>
    <property type="match status" value="1"/>
</dbReference>
<dbReference type="GeneTree" id="ENSGT00940000165751"/>
<keyword evidence="3" id="KW-0175">Coiled coil</keyword>
<feature type="domain" description="Reverse transcriptase/retrotransposon-derived protein RNase H-like" evidence="5">
    <location>
        <begin position="737"/>
        <end position="807"/>
    </location>
</feature>
<dbReference type="InterPro" id="IPR036875">
    <property type="entry name" value="Znf_CCHC_sf"/>
</dbReference>
<evidence type="ECO:0000259" key="5">
    <source>
        <dbReference type="Pfam" id="PF17919"/>
    </source>
</evidence>
<evidence type="ECO:0000256" key="1">
    <source>
        <dbReference type="ARBA" id="ARBA00022670"/>
    </source>
</evidence>
<dbReference type="GO" id="GO:0006508">
    <property type="term" value="P:proteolysis"/>
    <property type="evidence" value="ECO:0007669"/>
    <property type="project" value="UniProtKB-KW"/>
</dbReference>
<dbReference type="Gene3D" id="1.10.4020.10">
    <property type="entry name" value="DNA breaking-rejoining enzymes"/>
    <property type="match status" value="1"/>
</dbReference>